<dbReference type="AlphaFoldDB" id="A0AAV6VIS0"/>
<organism evidence="2 3">
    <name type="scientific">Oedothorax gibbosus</name>
    <dbReference type="NCBI Taxonomy" id="931172"/>
    <lineage>
        <taxon>Eukaryota</taxon>
        <taxon>Metazoa</taxon>
        <taxon>Ecdysozoa</taxon>
        <taxon>Arthropoda</taxon>
        <taxon>Chelicerata</taxon>
        <taxon>Arachnida</taxon>
        <taxon>Araneae</taxon>
        <taxon>Araneomorphae</taxon>
        <taxon>Entelegynae</taxon>
        <taxon>Araneoidea</taxon>
        <taxon>Linyphiidae</taxon>
        <taxon>Erigoninae</taxon>
        <taxon>Oedothorax</taxon>
    </lineage>
</organism>
<accession>A0AAV6VIS0</accession>
<evidence type="ECO:0000313" key="2">
    <source>
        <dbReference type="EMBL" id="KAG8196026.1"/>
    </source>
</evidence>
<sequence length="353" mass="39291">MLMSDASKGAVAGTSSPRLNIKPLANIDALQQAMLEMDELDVRVSQAALSNKSPPLEDILEDDGENQEETRQQLEERSRDDPLSSKNSEGDDERSEYPNHDDSQQDEEENNTTHATPTYQDSGIYVTRQELNEILSKFATQTFRIVKENVEREITDYKNKIKSDIVREIDRALEVTKTHMGKSEQIMNQLYETQIRMQQDLNIFSDRLKTSEESSDAATTGATKAIQAISSCKASILEITTTLDEMQLNFGTILSTLNPSTSQDERSGRPLGSRAPPAPQQASQKMTTATKTGGLNLDELLRATVTGGKTSPDGLPVRPVHTTASSNYKYEAIQNLFEGKIQVLEFKKETRLL</sequence>
<evidence type="ECO:0000313" key="3">
    <source>
        <dbReference type="Proteomes" id="UP000827092"/>
    </source>
</evidence>
<name>A0AAV6VIS0_9ARAC</name>
<dbReference type="EMBL" id="JAFNEN010000075">
    <property type="protein sequence ID" value="KAG8196026.1"/>
    <property type="molecule type" value="Genomic_DNA"/>
</dbReference>
<dbReference type="Proteomes" id="UP000827092">
    <property type="component" value="Unassembled WGS sequence"/>
</dbReference>
<evidence type="ECO:0008006" key="4">
    <source>
        <dbReference type="Google" id="ProtNLM"/>
    </source>
</evidence>
<evidence type="ECO:0000256" key="1">
    <source>
        <dbReference type="SAM" id="MobiDB-lite"/>
    </source>
</evidence>
<gene>
    <name evidence="2" type="ORF">JTE90_028996</name>
</gene>
<feature type="compositionally biased region" description="Polar residues" evidence="1">
    <location>
        <begin position="280"/>
        <end position="293"/>
    </location>
</feature>
<feature type="compositionally biased region" description="Polar residues" evidence="1">
    <location>
        <begin position="112"/>
        <end position="121"/>
    </location>
</feature>
<feature type="region of interest" description="Disordered" evidence="1">
    <location>
        <begin position="46"/>
        <end position="121"/>
    </location>
</feature>
<feature type="compositionally biased region" description="Acidic residues" evidence="1">
    <location>
        <begin position="58"/>
        <end position="67"/>
    </location>
</feature>
<reference evidence="2 3" key="1">
    <citation type="journal article" date="2022" name="Nat. Ecol. Evol.">
        <title>A masculinizing supergene underlies an exaggerated male reproductive morph in a spider.</title>
        <authorList>
            <person name="Hendrickx F."/>
            <person name="De Corte Z."/>
            <person name="Sonet G."/>
            <person name="Van Belleghem S.M."/>
            <person name="Kostlbacher S."/>
            <person name="Vangestel C."/>
        </authorList>
    </citation>
    <scope>NUCLEOTIDE SEQUENCE [LARGE SCALE GENOMIC DNA]</scope>
    <source>
        <strain evidence="2">W744_W776</strain>
    </source>
</reference>
<protein>
    <recommendedName>
        <fullName evidence="4">Phosphoprotein</fullName>
    </recommendedName>
</protein>
<feature type="compositionally biased region" description="Basic and acidic residues" evidence="1">
    <location>
        <begin position="68"/>
        <end position="83"/>
    </location>
</feature>
<keyword evidence="3" id="KW-1185">Reference proteome</keyword>
<proteinExistence type="predicted"/>
<feature type="region of interest" description="Disordered" evidence="1">
    <location>
        <begin position="256"/>
        <end position="293"/>
    </location>
</feature>
<feature type="region of interest" description="Disordered" evidence="1">
    <location>
        <begin position="1"/>
        <end position="23"/>
    </location>
</feature>
<comment type="caution">
    <text evidence="2">The sequence shown here is derived from an EMBL/GenBank/DDBJ whole genome shotgun (WGS) entry which is preliminary data.</text>
</comment>